<gene>
    <name evidence="1" type="ORF">KIF53_21080</name>
</gene>
<dbReference type="Proteomes" id="UP000711178">
    <property type="component" value="Unassembled WGS sequence"/>
</dbReference>
<organism evidence="1 2">
    <name type="scientific">Chromobacterium subtsugae</name>
    <dbReference type="NCBI Taxonomy" id="251747"/>
    <lineage>
        <taxon>Bacteria</taxon>
        <taxon>Pseudomonadati</taxon>
        <taxon>Pseudomonadota</taxon>
        <taxon>Betaproteobacteria</taxon>
        <taxon>Neisseriales</taxon>
        <taxon>Chromobacteriaceae</taxon>
        <taxon>Chromobacterium</taxon>
    </lineage>
</organism>
<evidence type="ECO:0000313" key="2">
    <source>
        <dbReference type="Proteomes" id="UP000711178"/>
    </source>
</evidence>
<dbReference type="GeneID" id="89685634"/>
<keyword evidence="2" id="KW-1185">Reference proteome</keyword>
<proteinExistence type="predicted"/>
<dbReference type="EMBL" id="JAHDTB010000034">
    <property type="protein sequence ID" value="MBW8290140.1"/>
    <property type="molecule type" value="Genomic_DNA"/>
</dbReference>
<sequence>MMYLHSIQLTLRRALLQQAEEAFSEKPDLAGVVHGRRRITQGARGRRTTLFPSRKNGVTVALESQLETSFCLLLERDAEVTGYRCQALEIEFDHGRCYFPDFLVRMNDGRWLIREIKPSRLHLTDEVRECHELVEKLLEHCDFDFAVLDQTDLPDTGSIQLENLYTLYHRSIIKPWSRQECDLAMERIAQLSGTQPLATWHAHLAEAGLSPLLVDHLLFHGRLSADLDRPLRLNMPVGISI</sequence>
<protein>
    <recommendedName>
        <fullName evidence="3">TnsA endonuclease N-terminal domain-containing protein</fullName>
    </recommendedName>
</protein>
<accession>A0ABS7FKZ8</accession>
<comment type="caution">
    <text evidence="1">The sequence shown here is derived from an EMBL/GenBank/DDBJ whole genome shotgun (WGS) entry which is preliminary data.</text>
</comment>
<dbReference type="Gene3D" id="3.40.1350.10">
    <property type="match status" value="1"/>
</dbReference>
<dbReference type="InterPro" id="IPR011856">
    <property type="entry name" value="tRNA_endonuc-like_dom_sf"/>
</dbReference>
<evidence type="ECO:0000313" key="1">
    <source>
        <dbReference type="EMBL" id="MBW8290140.1"/>
    </source>
</evidence>
<evidence type="ECO:0008006" key="3">
    <source>
        <dbReference type="Google" id="ProtNLM"/>
    </source>
</evidence>
<name>A0ABS7FKZ8_9NEIS</name>
<reference evidence="1 2" key="1">
    <citation type="submission" date="2021-05" db="EMBL/GenBank/DDBJ databases">
        <title>Draft Whole Genome Sequencing Of Biosensor Chromobacterium violaceum Strain CV026 Reveals A Regulatory RNA In Chromobacterium violaceum Phenotype Regulatory Network.</title>
        <authorList>
            <person name="Hong K.W."/>
            <person name="Chan K.G."/>
            <person name="Chang C.-Y."/>
        </authorList>
    </citation>
    <scope>NUCLEOTIDE SEQUENCE [LARGE SCALE GENOMIC DNA]</scope>
    <source>
        <strain evidence="1 2">ATCC 31532</strain>
    </source>
</reference>
<dbReference type="RefSeq" id="WP_047237662.1">
    <property type="nucleotide sequence ID" value="NZ_CP142381.1"/>
</dbReference>